<dbReference type="Pfam" id="PF12697">
    <property type="entry name" value="Abhydrolase_6"/>
    <property type="match status" value="1"/>
</dbReference>
<reference evidence="3" key="1">
    <citation type="submission" date="2022-07" db="EMBL/GenBank/DDBJ databases">
        <title>Genome Sequence of Physisporinus lineatus.</title>
        <authorList>
            <person name="Buettner E."/>
        </authorList>
    </citation>
    <scope>NUCLEOTIDE SEQUENCE</scope>
    <source>
        <strain evidence="3">VT162</strain>
    </source>
</reference>
<dbReference type="GO" id="GO:0052651">
    <property type="term" value="P:monoacylglycerol catabolic process"/>
    <property type="evidence" value="ECO:0007669"/>
    <property type="project" value="TreeGrafter"/>
</dbReference>
<sequence length="402" mass="44663">MASKDSNFLVRAHRFFFLLGIFYAFGIFVLSIPWVQRHASYQYVFRWPLFADFATPEKYGLAPGKTLNVRYDTPDNITLGAWFVLSDSYYQTHQVSPAYPSNNLSPVAIIKDAIASKPTILYLHGTAGTRATASRIRHYSTFTTRLDANVLVVDYRGFGDSHGLPSETGLETDAYTSWKWLLQHGAKQEDILILGHSLGTGVASKLGRKLALEGSKPRGIALLAPFTSFAVLLEDYPLFGVPILQPLQSFGWGRKLIKMLILERYDTLSIIQDLNVPVLIAHASSDEDIPHTHSHTLIDNLLNPLLPPSASLPAYPGETLSAAEFEQYKQSVLKRKEARALLVRRREVKNFGVVEEFDGKYGQVVYVETFWGGHEMVGAQEGVQDEIGRMFGLGAGAANLKA</sequence>
<dbReference type="Proteomes" id="UP001212997">
    <property type="component" value="Unassembled WGS sequence"/>
</dbReference>
<dbReference type="GO" id="GO:0004622">
    <property type="term" value="F:phosphatidylcholine lysophospholipase activity"/>
    <property type="evidence" value="ECO:0007669"/>
    <property type="project" value="TreeGrafter"/>
</dbReference>
<keyword evidence="4" id="KW-1185">Reference proteome</keyword>
<dbReference type="Gene3D" id="3.40.50.1820">
    <property type="entry name" value="alpha/beta hydrolase"/>
    <property type="match status" value="1"/>
</dbReference>
<dbReference type="EMBL" id="JANAWD010000017">
    <property type="protein sequence ID" value="KAJ3491143.1"/>
    <property type="molecule type" value="Genomic_DNA"/>
</dbReference>
<organism evidence="3 4">
    <name type="scientific">Meripilus lineatus</name>
    <dbReference type="NCBI Taxonomy" id="2056292"/>
    <lineage>
        <taxon>Eukaryota</taxon>
        <taxon>Fungi</taxon>
        <taxon>Dikarya</taxon>
        <taxon>Basidiomycota</taxon>
        <taxon>Agaricomycotina</taxon>
        <taxon>Agaricomycetes</taxon>
        <taxon>Polyporales</taxon>
        <taxon>Meripilaceae</taxon>
        <taxon>Meripilus</taxon>
    </lineage>
</organism>
<name>A0AAD5YIW2_9APHY</name>
<evidence type="ECO:0000259" key="2">
    <source>
        <dbReference type="Pfam" id="PF12697"/>
    </source>
</evidence>
<dbReference type="AlphaFoldDB" id="A0AAD5YIW2"/>
<dbReference type="PANTHER" id="PTHR12277:SF194">
    <property type="entry name" value="FI04476P"/>
    <property type="match status" value="1"/>
</dbReference>
<dbReference type="PANTHER" id="PTHR12277">
    <property type="entry name" value="ALPHA/BETA HYDROLASE DOMAIN-CONTAINING PROTEIN"/>
    <property type="match status" value="1"/>
</dbReference>
<protein>
    <recommendedName>
        <fullName evidence="2">AB hydrolase-1 domain-containing protein</fullName>
    </recommendedName>
</protein>
<keyword evidence="1" id="KW-0472">Membrane</keyword>
<dbReference type="GO" id="GO:0005789">
    <property type="term" value="C:endoplasmic reticulum membrane"/>
    <property type="evidence" value="ECO:0007669"/>
    <property type="project" value="TreeGrafter"/>
</dbReference>
<proteinExistence type="predicted"/>
<feature type="transmembrane region" description="Helical" evidence="1">
    <location>
        <begin position="12"/>
        <end position="35"/>
    </location>
</feature>
<feature type="domain" description="AB hydrolase-1" evidence="2">
    <location>
        <begin position="120"/>
        <end position="253"/>
    </location>
</feature>
<comment type="caution">
    <text evidence="3">The sequence shown here is derived from an EMBL/GenBank/DDBJ whole genome shotgun (WGS) entry which is preliminary data.</text>
</comment>
<dbReference type="GO" id="GO:0006660">
    <property type="term" value="P:phosphatidylserine catabolic process"/>
    <property type="evidence" value="ECO:0007669"/>
    <property type="project" value="TreeGrafter"/>
</dbReference>
<keyword evidence="1" id="KW-0812">Transmembrane</keyword>
<keyword evidence="1" id="KW-1133">Transmembrane helix</keyword>
<accession>A0AAD5YIW2</accession>
<gene>
    <name evidence="3" type="ORF">NLI96_g937</name>
</gene>
<dbReference type="InterPro" id="IPR000073">
    <property type="entry name" value="AB_hydrolase_1"/>
</dbReference>
<evidence type="ECO:0000256" key="1">
    <source>
        <dbReference type="SAM" id="Phobius"/>
    </source>
</evidence>
<dbReference type="GO" id="GO:0047372">
    <property type="term" value="F:monoacylglycerol lipase activity"/>
    <property type="evidence" value="ECO:0007669"/>
    <property type="project" value="TreeGrafter"/>
</dbReference>
<dbReference type="InterPro" id="IPR029058">
    <property type="entry name" value="AB_hydrolase_fold"/>
</dbReference>
<evidence type="ECO:0000313" key="4">
    <source>
        <dbReference type="Proteomes" id="UP001212997"/>
    </source>
</evidence>
<dbReference type="SUPFAM" id="SSF53474">
    <property type="entry name" value="alpha/beta-Hydrolases"/>
    <property type="match status" value="1"/>
</dbReference>
<evidence type="ECO:0000313" key="3">
    <source>
        <dbReference type="EMBL" id="KAJ3491143.1"/>
    </source>
</evidence>